<proteinExistence type="predicted"/>
<gene>
    <name evidence="1" type="ORF">PR048_006196</name>
</gene>
<organism evidence="1 2">
    <name type="scientific">Dryococelus australis</name>
    <dbReference type="NCBI Taxonomy" id="614101"/>
    <lineage>
        <taxon>Eukaryota</taxon>
        <taxon>Metazoa</taxon>
        <taxon>Ecdysozoa</taxon>
        <taxon>Arthropoda</taxon>
        <taxon>Hexapoda</taxon>
        <taxon>Insecta</taxon>
        <taxon>Pterygota</taxon>
        <taxon>Neoptera</taxon>
        <taxon>Polyneoptera</taxon>
        <taxon>Phasmatodea</taxon>
        <taxon>Verophasmatodea</taxon>
        <taxon>Anareolatae</taxon>
        <taxon>Phasmatidae</taxon>
        <taxon>Eurycanthinae</taxon>
        <taxon>Dryococelus</taxon>
    </lineage>
</organism>
<evidence type="ECO:0000313" key="1">
    <source>
        <dbReference type="EMBL" id="KAJ8893596.1"/>
    </source>
</evidence>
<comment type="caution">
    <text evidence="1">The sequence shown here is derived from an EMBL/GenBank/DDBJ whole genome shotgun (WGS) entry which is preliminary data.</text>
</comment>
<dbReference type="Proteomes" id="UP001159363">
    <property type="component" value="Chromosome 2"/>
</dbReference>
<accession>A0ABQ9IAD4</accession>
<keyword evidence="2" id="KW-1185">Reference proteome</keyword>
<reference evidence="1 2" key="1">
    <citation type="submission" date="2023-02" db="EMBL/GenBank/DDBJ databases">
        <title>LHISI_Scaffold_Assembly.</title>
        <authorList>
            <person name="Stuart O.P."/>
            <person name="Cleave R."/>
            <person name="Magrath M.J.L."/>
            <person name="Mikheyev A.S."/>
        </authorList>
    </citation>
    <scope>NUCLEOTIDE SEQUENCE [LARGE SCALE GENOMIC DNA]</scope>
    <source>
        <strain evidence="1">Daus_M_001</strain>
        <tissue evidence="1">Leg muscle</tissue>
    </source>
</reference>
<sequence length="209" mass="22974">MPLVDGFSRDLPFLFPLQSGTAPFSPHFTLIGSQDLIKSSLNLLTQLSTIGGVEVEQIFGGHCLDTVAKVRQGVRWILASSHCLFQLVPGIFNGIHVCKHCRPFHPIALGLPEEVANKMSVVQAHIFILQNKPDADMLPVWLNNRSNDSIPVLYTSHIALNKWCSTSIHNAGPKHYGSASLLDLWDGGHNSHLALPRSFQTLLQRLSGV</sequence>
<protein>
    <submittedName>
        <fullName evidence="1">Uncharacterized protein</fullName>
    </submittedName>
</protein>
<dbReference type="EMBL" id="JARBHB010000002">
    <property type="protein sequence ID" value="KAJ8893596.1"/>
    <property type="molecule type" value="Genomic_DNA"/>
</dbReference>
<evidence type="ECO:0000313" key="2">
    <source>
        <dbReference type="Proteomes" id="UP001159363"/>
    </source>
</evidence>
<name>A0ABQ9IAD4_9NEOP</name>